<evidence type="ECO:0000313" key="1">
    <source>
        <dbReference type="EMBL" id="QHT30791.1"/>
    </source>
</evidence>
<proteinExistence type="predicted"/>
<protein>
    <submittedName>
        <fullName evidence="1">Uncharacterized protein</fullName>
    </submittedName>
</protein>
<reference evidence="1" key="1">
    <citation type="journal article" date="2020" name="Nature">
        <title>Giant virus diversity and host interactions through global metagenomics.</title>
        <authorList>
            <person name="Schulz F."/>
            <person name="Roux S."/>
            <person name="Paez-Espino D."/>
            <person name="Jungbluth S."/>
            <person name="Walsh D.A."/>
            <person name="Denef V.J."/>
            <person name="McMahon K.D."/>
            <person name="Konstantinidis K.T."/>
            <person name="Eloe-Fadrosh E.A."/>
            <person name="Kyrpides N.C."/>
            <person name="Woyke T."/>
        </authorList>
    </citation>
    <scope>NUCLEOTIDE SEQUENCE</scope>
    <source>
        <strain evidence="1">GVMAG-M-3300009151-50</strain>
    </source>
</reference>
<dbReference type="AlphaFoldDB" id="A0A6C0EQ42"/>
<organism evidence="1">
    <name type="scientific">viral metagenome</name>
    <dbReference type="NCBI Taxonomy" id="1070528"/>
    <lineage>
        <taxon>unclassified sequences</taxon>
        <taxon>metagenomes</taxon>
        <taxon>organismal metagenomes</taxon>
    </lineage>
</organism>
<dbReference type="EMBL" id="MN738912">
    <property type="protein sequence ID" value="QHT30791.1"/>
    <property type="molecule type" value="Genomic_DNA"/>
</dbReference>
<sequence length="55" mass="5976">MPKLLGFKKVKNSSPAVKKPDVAGFFEKLRSLSKKKDVPVAPEVVSVEIPEIPTA</sequence>
<name>A0A6C0EQ42_9ZZZZ</name>
<accession>A0A6C0EQ42</accession>